<keyword evidence="2" id="KW-1185">Reference proteome</keyword>
<dbReference type="Proteomes" id="UP001055879">
    <property type="component" value="Linkage Group LG10"/>
</dbReference>
<comment type="caution">
    <text evidence="1">The sequence shown here is derived from an EMBL/GenBank/DDBJ whole genome shotgun (WGS) entry which is preliminary data.</text>
</comment>
<organism evidence="1 2">
    <name type="scientific">Arctium lappa</name>
    <name type="common">Greater burdock</name>
    <name type="synonym">Lappa major</name>
    <dbReference type="NCBI Taxonomy" id="4217"/>
    <lineage>
        <taxon>Eukaryota</taxon>
        <taxon>Viridiplantae</taxon>
        <taxon>Streptophyta</taxon>
        <taxon>Embryophyta</taxon>
        <taxon>Tracheophyta</taxon>
        <taxon>Spermatophyta</taxon>
        <taxon>Magnoliopsida</taxon>
        <taxon>eudicotyledons</taxon>
        <taxon>Gunneridae</taxon>
        <taxon>Pentapetalae</taxon>
        <taxon>asterids</taxon>
        <taxon>campanulids</taxon>
        <taxon>Asterales</taxon>
        <taxon>Asteraceae</taxon>
        <taxon>Carduoideae</taxon>
        <taxon>Cardueae</taxon>
        <taxon>Arctiinae</taxon>
        <taxon>Arctium</taxon>
    </lineage>
</organism>
<dbReference type="EMBL" id="CM042056">
    <property type="protein sequence ID" value="KAI3696747.1"/>
    <property type="molecule type" value="Genomic_DNA"/>
</dbReference>
<reference evidence="2" key="1">
    <citation type="journal article" date="2022" name="Mol. Ecol. Resour.">
        <title>The genomes of chicory, endive, great burdock and yacon provide insights into Asteraceae palaeo-polyploidization history and plant inulin production.</title>
        <authorList>
            <person name="Fan W."/>
            <person name="Wang S."/>
            <person name="Wang H."/>
            <person name="Wang A."/>
            <person name="Jiang F."/>
            <person name="Liu H."/>
            <person name="Zhao H."/>
            <person name="Xu D."/>
            <person name="Zhang Y."/>
        </authorList>
    </citation>
    <scope>NUCLEOTIDE SEQUENCE [LARGE SCALE GENOMIC DNA]</scope>
    <source>
        <strain evidence="2">cv. Niubang</strain>
    </source>
</reference>
<name>A0ACB8ZGP9_ARCLA</name>
<accession>A0ACB8ZGP9</accession>
<evidence type="ECO:0000313" key="2">
    <source>
        <dbReference type="Proteomes" id="UP001055879"/>
    </source>
</evidence>
<proteinExistence type="predicted"/>
<evidence type="ECO:0000313" key="1">
    <source>
        <dbReference type="EMBL" id="KAI3696747.1"/>
    </source>
</evidence>
<reference evidence="1 2" key="2">
    <citation type="journal article" date="2022" name="Mol. Ecol. Resour.">
        <title>The genomes of chicory, endive, great burdock and yacon provide insights into Asteraceae paleo-polyploidization history and plant inulin production.</title>
        <authorList>
            <person name="Fan W."/>
            <person name="Wang S."/>
            <person name="Wang H."/>
            <person name="Wang A."/>
            <person name="Jiang F."/>
            <person name="Liu H."/>
            <person name="Zhao H."/>
            <person name="Xu D."/>
            <person name="Zhang Y."/>
        </authorList>
    </citation>
    <scope>NUCLEOTIDE SEQUENCE [LARGE SCALE GENOMIC DNA]</scope>
    <source>
        <strain evidence="2">cv. Niubang</strain>
    </source>
</reference>
<protein>
    <submittedName>
        <fullName evidence="1">Uncharacterized protein</fullName>
    </submittedName>
</protein>
<sequence>MFISSIYTTDLLDISVRYKYCTAVVAMELENGGWRPLHHLHQIHVDHLFVTSIVAASNGVVAVSTLTPKING</sequence>
<gene>
    <name evidence="1" type="ORF">L6452_29267</name>
</gene>